<dbReference type="CDD" id="cd04873">
    <property type="entry name" value="ACT_UUR-ACR-like"/>
    <property type="match status" value="1"/>
</dbReference>
<keyword evidence="2" id="KW-0472">Membrane</keyword>
<comment type="caution">
    <text evidence="4">The sequence shown here is derived from an EMBL/GenBank/DDBJ whole genome shotgun (WGS) entry which is preliminary data.</text>
</comment>
<protein>
    <submittedName>
        <fullName evidence="4">ACT domain-containing protein</fullName>
    </submittedName>
</protein>
<dbReference type="InterPro" id="IPR045865">
    <property type="entry name" value="ACT-like_dom_sf"/>
</dbReference>
<feature type="region of interest" description="Disordered" evidence="1">
    <location>
        <begin position="1"/>
        <end position="20"/>
    </location>
</feature>
<feature type="transmembrane region" description="Helical" evidence="2">
    <location>
        <begin position="26"/>
        <end position="46"/>
    </location>
</feature>
<dbReference type="SUPFAM" id="SSF55021">
    <property type="entry name" value="ACT-like"/>
    <property type="match status" value="1"/>
</dbReference>
<dbReference type="Proteomes" id="UP001603978">
    <property type="component" value="Unassembled WGS sequence"/>
</dbReference>
<feature type="compositionally biased region" description="Basic residues" evidence="1">
    <location>
        <begin position="73"/>
        <end position="114"/>
    </location>
</feature>
<evidence type="ECO:0000259" key="3">
    <source>
        <dbReference type="PROSITE" id="PS51671"/>
    </source>
</evidence>
<keyword evidence="2" id="KW-0812">Transmembrane</keyword>
<evidence type="ECO:0000313" key="4">
    <source>
        <dbReference type="EMBL" id="MFG1703202.1"/>
    </source>
</evidence>
<feature type="transmembrane region" description="Helical" evidence="2">
    <location>
        <begin position="52"/>
        <end position="69"/>
    </location>
</feature>
<feature type="region of interest" description="Disordered" evidence="1">
    <location>
        <begin position="73"/>
        <end position="122"/>
    </location>
</feature>
<organism evidence="4 5">
    <name type="scientific">Nonomuraea marmarensis</name>
    <dbReference type="NCBI Taxonomy" id="3351344"/>
    <lineage>
        <taxon>Bacteria</taxon>
        <taxon>Bacillati</taxon>
        <taxon>Actinomycetota</taxon>
        <taxon>Actinomycetes</taxon>
        <taxon>Streptosporangiales</taxon>
        <taxon>Streptosporangiaceae</taxon>
        <taxon>Nonomuraea</taxon>
    </lineage>
</organism>
<keyword evidence="2" id="KW-1133">Transmembrane helix</keyword>
<accession>A0ABW7A780</accession>
<dbReference type="EMBL" id="JBICRM010000004">
    <property type="protein sequence ID" value="MFG1703202.1"/>
    <property type="molecule type" value="Genomic_DNA"/>
</dbReference>
<keyword evidence="5" id="KW-1185">Reference proteome</keyword>
<dbReference type="PROSITE" id="PS51671">
    <property type="entry name" value="ACT"/>
    <property type="match status" value="1"/>
</dbReference>
<feature type="domain" description="ACT" evidence="3">
    <location>
        <begin position="133"/>
        <end position="213"/>
    </location>
</feature>
<gene>
    <name evidence="4" type="ORF">ACFLIM_08410</name>
</gene>
<evidence type="ECO:0000256" key="2">
    <source>
        <dbReference type="SAM" id="Phobius"/>
    </source>
</evidence>
<reference evidence="4 5" key="1">
    <citation type="submission" date="2024-10" db="EMBL/GenBank/DDBJ databases">
        <authorList>
            <person name="Topkara A.R."/>
            <person name="Saygin H."/>
        </authorList>
    </citation>
    <scope>NUCLEOTIDE SEQUENCE [LARGE SCALE GENOMIC DNA]</scope>
    <source>
        <strain evidence="4 5">M3C6</strain>
    </source>
</reference>
<sequence length="314" mass="33637">MSDAPEVIHARSGQTDKHARSWKREIVELAALFLAVGLAHLLATLLGHRDPGPVVLVGLGAAMIVGAAVHKRMGHKRMGHKRMGHKRMGHKRMGHKRMGRKRMGRKRMGRRPARKAGPLPVEGGAGSPMALWRIRMRVVERPGRLATVAGAFGRLGCNILALHIAPTGSSAITPAGCDALDEFVIEAPPGLALDVLATALTEAGGHDVVIVPAQVKDLSDPGVQAFVLAQRVSADPDRLPEAMAELLRVSQVEWRRPGDTVDEGAELNTTMVISVNPDRTLLIRRPELPFTPTEAARAAALTAAARQARYSSPA</sequence>
<dbReference type="RefSeq" id="WP_393163719.1">
    <property type="nucleotide sequence ID" value="NZ_JBICRM010000004.1"/>
</dbReference>
<name>A0ABW7A780_9ACTN</name>
<proteinExistence type="predicted"/>
<evidence type="ECO:0000313" key="5">
    <source>
        <dbReference type="Proteomes" id="UP001603978"/>
    </source>
</evidence>
<dbReference type="InterPro" id="IPR002912">
    <property type="entry name" value="ACT_dom"/>
</dbReference>
<evidence type="ECO:0000256" key="1">
    <source>
        <dbReference type="SAM" id="MobiDB-lite"/>
    </source>
</evidence>
<dbReference type="Pfam" id="PF01842">
    <property type="entry name" value="ACT"/>
    <property type="match status" value="1"/>
</dbReference>